<name>A0A644ZIJ0_9ZZZZ</name>
<dbReference type="AlphaFoldDB" id="A0A644ZIJ0"/>
<accession>A0A644ZIJ0</accession>
<dbReference type="EMBL" id="VSSQ01009098">
    <property type="protein sequence ID" value="MPM40705.1"/>
    <property type="molecule type" value="Genomic_DNA"/>
</dbReference>
<sequence length="108" mass="11919">MDNIIAAAVIIELLQCQIGNDFIDIHVSRGAGTALQSFCDKSFICAARKDMVTCFDNCRINVILANVHLNISKSSCFFHQHNGVDQTHLCFFVLQVEIFGGTRSLNAV</sequence>
<comment type="caution">
    <text evidence="1">The sequence shown here is derived from an EMBL/GenBank/DDBJ whole genome shotgun (WGS) entry which is preliminary data.</text>
</comment>
<evidence type="ECO:0000313" key="1">
    <source>
        <dbReference type="EMBL" id="MPM40705.1"/>
    </source>
</evidence>
<organism evidence="1">
    <name type="scientific">bioreactor metagenome</name>
    <dbReference type="NCBI Taxonomy" id="1076179"/>
    <lineage>
        <taxon>unclassified sequences</taxon>
        <taxon>metagenomes</taxon>
        <taxon>ecological metagenomes</taxon>
    </lineage>
</organism>
<reference evidence="1" key="1">
    <citation type="submission" date="2019-08" db="EMBL/GenBank/DDBJ databases">
        <authorList>
            <person name="Kucharzyk K."/>
            <person name="Murdoch R.W."/>
            <person name="Higgins S."/>
            <person name="Loffler F."/>
        </authorList>
    </citation>
    <scope>NUCLEOTIDE SEQUENCE</scope>
</reference>
<gene>
    <name evidence="1" type="ORF">SDC9_87353</name>
</gene>
<protein>
    <submittedName>
        <fullName evidence="1">Uncharacterized protein</fullName>
    </submittedName>
</protein>
<proteinExistence type="predicted"/>